<sequence length="167" mass="19209">MQINLTPELKKLIGADVPENLITIKDSPMAWRMRIKFDTKLLPHELLTKDIRFHNPGWGDEDQFQYPILYMELFLPIKYKVYMGGMEQYNFFIEVVGDMSGGKQAEIQSFWLCGKLPFSNDVKMITVNKGMVVTNTQPFGKEYYGTASRGWKKGSPSKCPICTLIKI</sequence>
<comment type="caution">
    <text evidence="1">The sequence shown here is derived from an EMBL/GenBank/DDBJ whole genome shotgun (WGS) entry which is preliminary data.</text>
</comment>
<reference evidence="1" key="1">
    <citation type="journal article" date="2015" name="Nature">
        <title>Complex archaea that bridge the gap between prokaryotes and eukaryotes.</title>
        <authorList>
            <person name="Spang A."/>
            <person name="Saw J.H."/>
            <person name="Jorgensen S.L."/>
            <person name="Zaremba-Niedzwiedzka K."/>
            <person name="Martijn J."/>
            <person name="Lind A.E."/>
            <person name="van Eijk R."/>
            <person name="Schleper C."/>
            <person name="Guy L."/>
            <person name="Ettema T.J."/>
        </authorList>
    </citation>
    <scope>NUCLEOTIDE SEQUENCE</scope>
</reference>
<protein>
    <submittedName>
        <fullName evidence="1">Uncharacterized protein</fullName>
    </submittedName>
</protein>
<accession>A0A0F8Z864</accession>
<gene>
    <name evidence="1" type="ORF">LCGC14_2728650</name>
</gene>
<organism evidence="1">
    <name type="scientific">marine sediment metagenome</name>
    <dbReference type="NCBI Taxonomy" id="412755"/>
    <lineage>
        <taxon>unclassified sequences</taxon>
        <taxon>metagenomes</taxon>
        <taxon>ecological metagenomes</taxon>
    </lineage>
</organism>
<dbReference type="AlphaFoldDB" id="A0A0F8Z864"/>
<name>A0A0F8Z864_9ZZZZ</name>
<dbReference type="EMBL" id="LAZR01049336">
    <property type="protein sequence ID" value="KKK89883.1"/>
    <property type="molecule type" value="Genomic_DNA"/>
</dbReference>
<proteinExistence type="predicted"/>
<evidence type="ECO:0000313" key="1">
    <source>
        <dbReference type="EMBL" id="KKK89883.1"/>
    </source>
</evidence>